<organism evidence="1 2">
    <name type="scientific">Halocaridina rubra</name>
    <name type="common">Hawaiian red shrimp</name>
    <dbReference type="NCBI Taxonomy" id="373956"/>
    <lineage>
        <taxon>Eukaryota</taxon>
        <taxon>Metazoa</taxon>
        <taxon>Ecdysozoa</taxon>
        <taxon>Arthropoda</taxon>
        <taxon>Crustacea</taxon>
        <taxon>Multicrustacea</taxon>
        <taxon>Malacostraca</taxon>
        <taxon>Eumalacostraca</taxon>
        <taxon>Eucarida</taxon>
        <taxon>Decapoda</taxon>
        <taxon>Pleocyemata</taxon>
        <taxon>Caridea</taxon>
        <taxon>Atyoidea</taxon>
        <taxon>Atyidae</taxon>
        <taxon>Halocaridina</taxon>
    </lineage>
</organism>
<comment type="caution">
    <text evidence="1">The sequence shown here is derived from an EMBL/GenBank/DDBJ whole genome shotgun (WGS) entry which is preliminary data.</text>
</comment>
<dbReference type="Proteomes" id="UP001381693">
    <property type="component" value="Unassembled WGS sequence"/>
</dbReference>
<sequence length="115" mass="13140">ECHQESCCTLSQDSPALCTDIGSPSTWWYKTTTDLRRITLPKSLRRSTEVNVYRLRLGYKCTWQIVENIIKECTFCQVASPHPLLHYILECDSFSEIRRKTGAPATSSEDPNALQ</sequence>
<keyword evidence="2" id="KW-1185">Reference proteome</keyword>
<name>A0AAN8X0U0_HALRR</name>
<accession>A0AAN8X0U0</accession>
<dbReference type="EMBL" id="JAXCGZ010009994">
    <property type="protein sequence ID" value="KAK7075916.1"/>
    <property type="molecule type" value="Genomic_DNA"/>
</dbReference>
<proteinExistence type="predicted"/>
<evidence type="ECO:0000313" key="2">
    <source>
        <dbReference type="Proteomes" id="UP001381693"/>
    </source>
</evidence>
<protein>
    <submittedName>
        <fullName evidence="1">Uncharacterized protein</fullName>
    </submittedName>
</protein>
<feature type="non-terminal residue" evidence="1">
    <location>
        <position position="1"/>
    </location>
</feature>
<evidence type="ECO:0000313" key="1">
    <source>
        <dbReference type="EMBL" id="KAK7075916.1"/>
    </source>
</evidence>
<dbReference type="AlphaFoldDB" id="A0AAN8X0U0"/>
<reference evidence="1 2" key="1">
    <citation type="submission" date="2023-11" db="EMBL/GenBank/DDBJ databases">
        <title>Halocaridina rubra genome assembly.</title>
        <authorList>
            <person name="Smith C."/>
        </authorList>
    </citation>
    <scope>NUCLEOTIDE SEQUENCE [LARGE SCALE GENOMIC DNA]</scope>
    <source>
        <strain evidence="1">EP-1</strain>
        <tissue evidence="1">Whole</tissue>
    </source>
</reference>
<feature type="non-terminal residue" evidence="1">
    <location>
        <position position="115"/>
    </location>
</feature>
<gene>
    <name evidence="1" type="ORF">SK128_003949</name>
</gene>